<dbReference type="GO" id="GO:0003677">
    <property type="term" value="F:DNA binding"/>
    <property type="evidence" value="ECO:0007669"/>
    <property type="project" value="UniProtKB-KW"/>
</dbReference>
<dbReference type="InterPro" id="IPR001005">
    <property type="entry name" value="SANT/Myb"/>
</dbReference>
<dbReference type="FunFam" id="1.10.10.60:FF:000015">
    <property type="entry name" value="Transcription factor RAX3"/>
    <property type="match status" value="1"/>
</dbReference>
<dbReference type="AlphaFoldDB" id="A0A8B8LVA9"/>
<evidence type="ECO:0000256" key="1">
    <source>
        <dbReference type="ARBA" id="ARBA00004123"/>
    </source>
</evidence>
<evidence type="ECO:0000313" key="9">
    <source>
        <dbReference type="Proteomes" id="UP000694853"/>
    </source>
</evidence>
<keyword evidence="3" id="KW-0805">Transcription regulation</keyword>
<dbReference type="CDD" id="cd00167">
    <property type="entry name" value="SANT"/>
    <property type="match status" value="2"/>
</dbReference>
<evidence type="ECO:0000256" key="2">
    <source>
        <dbReference type="ARBA" id="ARBA00022737"/>
    </source>
</evidence>
<evidence type="ECO:0000259" key="7">
    <source>
        <dbReference type="PROSITE" id="PS50090"/>
    </source>
</evidence>
<dbReference type="PANTHER" id="PTHR48000:SF67">
    <property type="entry name" value="MYB-LIKE DNA-BINDING DOMAIN CONTAINING PROTEIN, EXPRESSED"/>
    <property type="match status" value="1"/>
</dbReference>
<dbReference type="SMART" id="SM00717">
    <property type="entry name" value="SANT"/>
    <property type="match status" value="2"/>
</dbReference>
<dbReference type="Proteomes" id="UP000694853">
    <property type="component" value="Unplaced"/>
</dbReference>
<evidence type="ECO:0000256" key="6">
    <source>
        <dbReference type="ARBA" id="ARBA00023242"/>
    </source>
</evidence>
<keyword evidence="2" id="KW-0677">Repeat</keyword>
<dbReference type="RefSeq" id="XP_027359453.1">
    <property type="nucleotide sequence ID" value="XM_027503652.1"/>
</dbReference>
<dbReference type="SUPFAM" id="SSF46689">
    <property type="entry name" value="Homeodomain-like"/>
    <property type="match status" value="1"/>
</dbReference>
<reference evidence="9" key="1">
    <citation type="journal article" date="2019" name="Toxins">
        <title>Detection of Abrin-Like and Prepropulchellin-Like Toxin Genes and Transcripts Using Whole Genome Sequencing and Full-Length Transcript Sequencing of Abrus precatorius.</title>
        <authorList>
            <person name="Hovde B.T."/>
            <person name="Daligault H.E."/>
            <person name="Hanschen E.R."/>
            <person name="Kunde Y.A."/>
            <person name="Johnson M.B."/>
            <person name="Starkenburg S.R."/>
            <person name="Johnson S.L."/>
        </authorList>
    </citation>
    <scope>NUCLEOTIDE SEQUENCE [LARGE SCALE GENOMIC DNA]</scope>
</reference>
<protein>
    <submittedName>
        <fullName evidence="10">Transcription factor MYB36-like</fullName>
    </submittedName>
</protein>
<feature type="domain" description="HTH myb-type" evidence="8">
    <location>
        <begin position="71"/>
        <end position="117"/>
    </location>
</feature>
<name>A0A8B8LVA9_ABRPR</name>
<accession>A0A8B8LVA9</accession>
<keyword evidence="5" id="KW-0804">Transcription</keyword>
<gene>
    <name evidence="10" type="primary">LOC113868087</name>
</gene>
<dbReference type="PANTHER" id="PTHR48000">
    <property type="entry name" value="OS09G0431300 PROTEIN"/>
    <property type="match status" value="1"/>
</dbReference>
<evidence type="ECO:0000256" key="3">
    <source>
        <dbReference type="ARBA" id="ARBA00023015"/>
    </source>
</evidence>
<dbReference type="Gene3D" id="1.10.10.60">
    <property type="entry name" value="Homeodomain-like"/>
    <property type="match status" value="2"/>
</dbReference>
<organism evidence="9 10">
    <name type="scientific">Abrus precatorius</name>
    <name type="common">Indian licorice</name>
    <name type="synonym">Glycine abrus</name>
    <dbReference type="NCBI Taxonomy" id="3816"/>
    <lineage>
        <taxon>Eukaryota</taxon>
        <taxon>Viridiplantae</taxon>
        <taxon>Streptophyta</taxon>
        <taxon>Embryophyta</taxon>
        <taxon>Tracheophyta</taxon>
        <taxon>Spermatophyta</taxon>
        <taxon>Magnoliopsida</taxon>
        <taxon>eudicotyledons</taxon>
        <taxon>Gunneridae</taxon>
        <taxon>Pentapetalae</taxon>
        <taxon>rosids</taxon>
        <taxon>fabids</taxon>
        <taxon>Fabales</taxon>
        <taxon>Fabaceae</taxon>
        <taxon>Papilionoideae</taxon>
        <taxon>50 kb inversion clade</taxon>
        <taxon>NPAAA clade</taxon>
        <taxon>indigoferoid/millettioid clade</taxon>
        <taxon>Abreae</taxon>
        <taxon>Abrus</taxon>
    </lineage>
</organism>
<keyword evidence="4" id="KW-0238">DNA-binding</keyword>
<dbReference type="PROSITE" id="PS51294">
    <property type="entry name" value="HTH_MYB"/>
    <property type="match status" value="2"/>
</dbReference>
<evidence type="ECO:0000256" key="4">
    <source>
        <dbReference type="ARBA" id="ARBA00023125"/>
    </source>
</evidence>
<sequence>MGRAPCCDKSNVKRGPWSPEEDATLKNYLQKHGTGGNWISLPQKAGLKRCGKSCRLRWLNYLRPHIKLGGFTEEEDKIICTLYGSIGSRWSLIAAQLPGRTDNDVKNHWNTKLKKKFLAGNTSIATGNNGSISNTISCTHHFSTFTLQPQVEAFVFDQKQNSACFDSHNVFDSEQTSIPVPLPMPMESEAFYNQGSSCSAPPTRKVSMLSNATSSVEQKKHTQWFGYDHEGEDDVILLEYYMLNDLLNHGFASQDKNSQVAPSYG</sequence>
<comment type="subcellular location">
    <subcellularLocation>
        <location evidence="1">Nucleus</location>
    </subcellularLocation>
</comment>
<dbReference type="PROSITE" id="PS50090">
    <property type="entry name" value="MYB_LIKE"/>
    <property type="match status" value="2"/>
</dbReference>
<feature type="domain" description="HTH myb-type" evidence="8">
    <location>
        <begin position="9"/>
        <end position="66"/>
    </location>
</feature>
<evidence type="ECO:0000313" key="10">
    <source>
        <dbReference type="RefSeq" id="XP_027359453.1"/>
    </source>
</evidence>
<feature type="domain" description="Myb-like" evidence="7">
    <location>
        <begin position="63"/>
        <end position="113"/>
    </location>
</feature>
<dbReference type="GO" id="GO:0005634">
    <property type="term" value="C:nucleus"/>
    <property type="evidence" value="ECO:0007669"/>
    <property type="project" value="UniProtKB-SubCell"/>
</dbReference>
<dbReference type="KEGG" id="aprc:113868087"/>
<feature type="domain" description="Myb-like" evidence="7">
    <location>
        <begin position="9"/>
        <end position="62"/>
    </location>
</feature>
<dbReference type="InterPro" id="IPR017930">
    <property type="entry name" value="Myb_dom"/>
</dbReference>
<evidence type="ECO:0000259" key="8">
    <source>
        <dbReference type="PROSITE" id="PS51294"/>
    </source>
</evidence>
<keyword evidence="9" id="KW-1185">Reference proteome</keyword>
<proteinExistence type="predicted"/>
<evidence type="ECO:0000256" key="5">
    <source>
        <dbReference type="ARBA" id="ARBA00023163"/>
    </source>
</evidence>
<reference evidence="10" key="2">
    <citation type="submission" date="2025-08" db="UniProtKB">
        <authorList>
            <consortium name="RefSeq"/>
        </authorList>
    </citation>
    <scope>IDENTIFICATION</scope>
    <source>
        <tissue evidence="10">Young leaves</tissue>
    </source>
</reference>
<dbReference type="InterPro" id="IPR009057">
    <property type="entry name" value="Homeodomain-like_sf"/>
</dbReference>
<keyword evidence="6" id="KW-0539">Nucleus</keyword>
<dbReference type="GeneID" id="113868087"/>
<dbReference type="Pfam" id="PF00249">
    <property type="entry name" value="Myb_DNA-binding"/>
    <property type="match status" value="2"/>
</dbReference>
<dbReference type="OrthoDB" id="2143914at2759"/>